<gene>
    <name evidence="4" type="ORF">RND81_02G110500</name>
</gene>
<dbReference type="PANTHER" id="PTHR31642:SF11">
    <property type="entry name" value="SHIKIMATE O-HYDROXYCINNAMOYLTRANSFERASE"/>
    <property type="match status" value="1"/>
</dbReference>
<dbReference type="Pfam" id="PF02458">
    <property type="entry name" value="Transferase"/>
    <property type="match status" value="1"/>
</dbReference>
<dbReference type="EMBL" id="JBDFQZ010000002">
    <property type="protein sequence ID" value="KAK9749216.1"/>
    <property type="molecule type" value="Genomic_DNA"/>
</dbReference>
<evidence type="ECO:0000313" key="5">
    <source>
        <dbReference type="Proteomes" id="UP001443914"/>
    </source>
</evidence>
<dbReference type="AlphaFoldDB" id="A0AAW1MSL5"/>
<dbReference type="InterPro" id="IPR050317">
    <property type="entry name" value="Plant_Fungal_Acyltransferase"/>
</dbReference>
<dbReference type="Gene3D" id="3.30.559.10">
    <property type="entry name" value="Chloramphenicol acetyltransferase-like domain"/>
    <property type="match status" value="1"/>
</dbReference>
<sequence length="134" mass="15490">MQCTGHTILPYDQEVKLYIPVDGRSRLKDPGVPEGYFGNAVFFAICIAKAGDVIHRPIWYIASKIQESIDKMDDEYLRSSIDHLEERQGLPEPMMGGHKIMYRTFRLIHGLSYRFIKRTLVGARLKLLVIVRLR</sequence>
<dbReference type="GO" id="GO:0016747">
    <property type="term" value="F:acyltransferase activity, transferring groups other than amino-acyl groups"/>
    <property type="evidence" value="ECO:0007669"/>
    <property type="project" value="TreeGrafter"/>
</dbReference>
<keyword evidence="3" id="KW-0012">Acyltransferase</keyword>
<dbReference type="InterPro" id="IPR023213">
    <property type="entry name" value="CAT-like_dom_sf"/>
</dbReference>
<proteinExistence type="inferred from homology"/>
<name>A0AAW1MSL5_SAPOF</name>
<keyword evidence="2" id="KW-0808">Transferase</keyword>
<dbReference type="Proteomes" id="UP001443914">
    <property type="component" value="Unassembled WGS sequence"/>
</dbReference>
<reference evidence="4" key="1">
    <citation type="submission" date="2024-03" db="EMBL/GenBank/DDBJ databases">
        <title>WGS assembly of Saponaria officinalis var. Norfolk2.</title>
        <authorList>
            <person name="Jenkins J."/>
            <person name="Shu S."/>
            <person name="Grimwood J."/>
            <person name="Barry K."/>
            <person name="Goodstein D."/>
            <person name="Schmutz J."/>
            <person name="Leebens-Mack J."/>
            <person name="Osbourn A."/>
        </authorList>
    </citation>
    <scope>NUCLEOTIDE SEQUENCE [LARGE SCALE GENOMIC DNA]</scope>
    <source>
        <strain evidence="4">JIC</strain>
    </source>
</reference>
<comment type="similarity">
    <text evidence="1">Belongs to the plant acyltransferase family.</text>
</comment>
<comment type="caution">
    <text evidence="4">The sequence shown here is derived from an EMBL/GenBank/DDBJ whole genome shotgun (WGS) entry which is preliminary data.</text>
</comment>
<evidence type="ECO:0000256" key="1">
    <source>
        <dbReference type="ARBA" id="ARBA00009861"/>
    </source>
</evidence>
<evidence type="ECO:0000256" key="3">
    <source>
        <dbReference type="ARBA" id="ARBA00023315"/>
    </source>
</evidence>
<evidence type="ECO:0000313" key="4">
    <source>
        <dbReference type="EMBL" id="KAK9749216.1"/>
    </source>
</evidence>
<protein>
    <submittedName>
        <fullName evidence="4">Uncharacterized protein</fullName>
    </submittedName>
</protein>
<accession>A0AAW1MSL5</accession>
<organism evidence="4 5">
    <name type="scientific">Saponaria officinalis</name>
    <name type="common">Common soapwort</name>
    <name type="synonym">Lychnis saponaria</name>
    <dbReference type="NCBI Taxonomy" id="3572"/>
    <lineage>
        <taxon>Eukaryota</taxon>
        <taxon>Viridiplantae</taxon>
        <taxon>Streptophyta</taxon>
        <taxon>Embryophyta</taxon>
        <taxon>Tracheophyta</taxon>
        <taxon>Spermatophyta</taxon>
        <taxon>Magnoliopsida</taxon>
        <taxon>eudicotyledons</taxon>
        <taxon>Gunneridae</taxon>
        <taxon>Pentapetalae</taxon>
        <taxon>Caryophyllales</taxon>
        <taxon>Caryophyllaceae</taxon>
        <taxon>Caryophylleae</taxon>
        <taxon>Saponaria</taxon>
    </lineage>
</organism>
<keyword evidence="5" id="KW-1185">Reference proteome</keyword>
<evidence type="ECO:0000256" key="2">
    <source>
        <dbReference type="ARBA" id="ARBA00022679"/>
    </source>
</evidence>
<dbReference type="PANTHER" id="PTHR31642">
    <property type="entry name" value="TRICHOTHECENE 3-O-ACETYLTRANSFERASE"/>
    <property type="match status" value="1"/>
</dbReference>